<keyword evidence="1" id="KW-0472">Membrane</keyword>
<keyword evidence="1" id="KW-1133">Transmembrane helix</keyword>
<accession>A0A844YBI3</accession>
<protein>
    <submittedName>
        <fullName evidence="2">Uncharacterized protein</fullName>
    </submittedName>
</protein>
<proteinExistence type="predicted"/>
<dbReference type="AlphaFoldDB" id="A0A844YBI3"/>
<dbReference type="Proteomes" id="UP000430272">
    <property type="component" value="Unassembled WGS sequence"/>
</dbReference>
<evidence type="ECO:0000256" key="1">
    <source>
        <dbReference type="SAM" id="Phobius"/>
    </source>
</evidence>
<name>A0A844YBI3_9SPHN</name>
<evidence type="ECO:0000313" key="3">
    <source>
        <dbReference type="Proteomes" id="UP000430272"/>
    </source>
</evidence>
<dbReference type="OrthoDB" id="7391705at2"/>
<organism evidence="2 3">
    <name type="scientific">Qipengyuania pelagi</name>
    <dbReference type="NCBI Taxonomy" id="994320"/>
    <lineage>
        <taxon>Bacteria</taxon>
        <taxon>Pseudomonadati</taxon>
        <taxon>Pseudomonadota</taxon>
        <taxon>Alphaproteobacteria</taxon>
        <taxon>Sphingomonadales</taxon>
        <taxon>Erythrobacteraceae</taxon>
        <taxon>Qipengyuania</taxon>
    </lineage>
</organism>
<dbReference type="RefSeq" id="WP_160661673.1">
    <property type="nucleotide sequence ID" value="NZ_BAABDV010000001.1"/>
</dbReference>
<gene>
    <name evidence="2" type="ORF">GRI47_12325</name>
</gene>
<feature type="transmembrane region" description="Helical" evidence="1">
    <location>
        <begin position="51"/>
        <end position="77"/>
    </location>
</feature>
<reference evidence="2 3" key="1">
    <citation type="submission" date="2019-12" db="EMBL/GenBank/DDBJ databases">
        <title>Genomic-based taxomic classification of the family Erythrobacteraceae.</title>
        <authorList>
            <person name="Xu L."/>
        </authorList>
    </citation>
    <scope>NUCLEOTIDE SEQUENCE [LARGE SCALE GENOMIC DNA]</scope>
    <source>
        <strain evidence="2 3">JCM 17468</strain>
    </source>
</reference>
<feature type="transmembrane region" description="Helical" evidence="1">
    <location>
        <begin position="26"/>
        <end position="45"/>
    </location>
</feature>
<comment type="caution">
    <text evidence="2">The sequence shown here is derived from an EMBL/GenBank/DDBJ whole genome shotgun (WGS) entry which is preliminary data.</text>
</comment>
<keyword evidence="1" id="KW-0812">Transmembrane</keyword>
<dbReference type="EMBL" id="WTYD01000002">
    <property type="protein sequence ID" value="MXO54787.1"/>
    <property type="molecule type" value="Genomic_DNA"/>
</dbReference>
<sequence>MARKSPLEDPETAAFAWARYRRIMRFMLLVTVGVVALALAVLYDGDSEASVHYYIAIALGIGFTMLLASALMGLVFLSAGTGHDDSIED</sequence>
<keyword evidence="3" id="KW-1185">Reference proteome</keyword>
<evidence type="ECO:0000313" key="2">
    <source>
        <dbReference type="EMBL" id="MXO54787.1"/>
    </source>
</evidence>